<feature type="transmembrane region" description="Helical" evidence="7">
    <location>
        <begin position="287"/>
        <end position="309"/>
    </location>
</feature>
<keyword evidence="5 7" id="KW-1133">Transmembrane helix</keyword>
<keyword evidence="3" id="KW-1003">Cell membrane</keyword>
<dbReference type="eggNOG" id="arCOG01731">
    <property type="taxonomic scope" value="Archaea"/>
</dbReference>
<comment type="subcellular location">
    <subcellularLocation>
        <location evidence="1">Cell membrane</location>
        <topology evidence="1">Multi-pass membrane protein</topology>
    </subcellularLocation>
</comment>
<protein>
    <submittedName>
        <fullName evidence="8">MATE efflux family protein</fullName>
    </submittedName>
</protein>
<evidence type="ECO:0000256" key="4">
    <source>
        <dbReference type="ARBA" id="ARBA00022692"/>
    </source>
</evidence>
<dbReference type="GO" id="GO:0042910">
    <property type="term" value="F:xenobiotic transmembrane transporter activity"/>
    <property type="evidence" value="ECO:0007669"/>
    <property type="project" value="InterPro"/>
</dbReference>
<evidence type="ECO:0000256" key="3">
    <source>
        <dbReference type="ARBA" id="ARBA00022475"/>
    </source>
</evidence>
<keyword evidence="4 7" id="KW-0812">Transmembrane</keyword>
<feature type="transmembrane region" description="Helical" evidence="7">
    <location>
        <begin position="136"/>
        <end position="158"/>
    </location>
</feature>
<reference evidence="8 9" key="1">
    <citation type="journal article" date="2010" name="Stand. Genomic Sci.">
        <title>Complete genome sequence of Thermosphaera aggregans type strain (M11TL).</title>
        <authorList>
            <person name="Spring S."/>
            <person name="Rachel R."/>
            <person name="Lapidus A."/>
            <person name="Davenport K."/>
            <person name="Tice H."/>
            <person name="Copeland A."/>
            <person name="Cheng J.F."/>
            <person name="Lucas S."/>
            <person name="Chen F."/>
            <person name="Nolan M."/>
            <person name="Bruce D."/>
            <person name="Goodwin L."/>
            <person name="Pitluck S."/>
            <person name="Ivanova N."/>
            <person name="Mavromatis K."/>
            <person name="Ovchinnikova G."/>
            <person name="Pati A."/>
            <person name="Chen A."/>
            <person name="Palaniappan K."/>
            <person name="Land M."/>
            <person name="Hauser L."/>
            <person name="Chang Y.J."/>
            <person name="Jeffries C.C."/>
            <person name="Brettin T."/>
            <person name="Detter J.C."/>
            <person name="Tapia R."/>
            <person name="Han C."/>
            <person name="Heimerl T."/>
            <person name="Weikl F."/>
            <person name="Brambilla E."/>
            <person name="Goker M."/>
            <person name="Bristow J."/>
            <person name="Eisen J.A."/>
            <person name="Markowitz V."/>
            <person name="Hugenholtz P."/>
            <person name="Kyrpides N.C."/>
            <person name="Klenk H.P."/>
        </authorList>
    </citation>
    <scope>NUCLEOTIDE SEQUENCE [LARGE SCALE GENOMIC DNA]</scope>
    <source>
        <strain evidence="9">DSM 11486 / M11TL</strain>
    </source>
</reference>
<reference key="3">
    <citation type="submission" date="2010-02" db="EMBL/GenBank/DDBJ databases">
        <title>Complete genome sequence of Thermosphaera aggregans type strain (M11TL).</title>
        <authorList>
            <consortium name="US DOE Joint Genome Institute (JGI-PGF)"/>
            <person name="Spring S."/>
            <person name="Lapidus A."/>
            <person name="Munk C."/>
            <person name="Schroeder M."/>
            <person name="Glavina Del Rio T."/>
            <person name="Tice H."/>
            <person name="Copeland A."/>
            <person name="Cheng J.-F."/>
            <person name="Lucas S."/>
            <person name="Chen F."/>
            <person name="Nolan M."/>
            <person name="Bruce D."/>
            <person name="Goodwin L."/>
            <person name="Pitluck S."/>
            <person name="Ivanova N."/>
            <person name="Mavromatis K."/>
            <person name="Ovchinnikova G."/>
            <person name="Pati A."/>
            <person name="Chen A."/>
            <person name="Palaniappan K."/>
            <person name="Land M."/>
            <person name="Hauser L."/>
            <person name="Chang Y.-J."/>
            <person name="Jeffries C.C."/>
            <person name="Brettin T."/>
            <person name="Detter J.C."/>
            <person name="Tapia R."/>
            <person name="Han C."/>
            <person name="Chain P."/>
            <person name="Heimerl T."/>
            <person name="Weik F."/>
            <person name="Goker M."/>
            <person name="Rachel R."/>
            <person name="Bristow J."/>
            <person name="Eisen J.A."/>
            <person name="Markowitz V."/>
            <person name="Hugenholtz P."/>
            <person name="Kyrpides N.C."/>
            <person name="Klenk H.-P."/>
        </authorList>
    </citation>
    <scope>NUCLEOTIDE SEQUENCE</scope>
    <source>
        <strain>DSM 11486</strain>
    </source>
</reference>
<feature type="transmembrane region" description="Helical" evidence="7">
    <location>
        <begin position="259"/>
        <end position="281"/>
    </location>
</feature>
<keyword evidence="2" id="KW-0813">Transport</keyword>
<dbReference type="NCBIfam" id="TIGR00797">
    <property type="entry name" value="matE"/>
    <property type="match status" value="1"/>
</dbReference>
<dbReference type="InterPro" id="IPR048279">
    <property type="entry name" value="MdtK-like"/>
</dbReference>
<dbReference type="Pfam" id="PF01554">
    <property type="entry name" value="MatE"/>
    <property type="match status" value="2"/>
</dbReference>
<feature type="transmembrane region" description="Helical" evidence="7">
    <location>
        <begin position="425"/>
        <end position="445"/>
    </location>
</feature>
<organism evidence="8 9">
    <name type="scientific">Thermosphaera aggregans (strain DSM 11486 / M11TL)</name>
    <dbReference type="NCBI Taxonomy" id="633148"/>
    <lineage>
        <taxon>Archaea</taxon>
        <taxon>Thermoproteota</taxon>
        <taxon>Thermoprotei</taxon>
        <taxon>Desulfurococcales</taxon>
        <taxon>Desulfurococcaceae</taxon>
        <taxon>Thermosphaera</taxon>
    </lineage>
</organism>
<evidence type="ECO:0000256" key="6">
    <source>
        <dbReference type="ARBA" id="ARBA00023136"/>
    </source>
</evidence>
<evidence type="ECO:0000256" key="7">
    <source>
        <dbReference type="SAM" id="Phobius"/>
    </source>
</evidence>
<evidence type="ECO:0000313" key="8">
    <source>
        <dbReference type="EMBL" id="ADG90625.1"/>
    </source>
</evidence>
<proteinExistence type="predicted"/>
<evidence type="ECO:0000256" key="5">
    <source>
        <dbReference type="ARBA" id="ARBA00022989"/>
    </source>
</evidence>
<feature type="transmembrane region" description="Helical" evidence="7">
    <location>
        <begin position="196"/>
        <end position="219"/>
    </location>
</feature>
<reference evidence="9" key="2">
    <citation type="journal article" date="2010" name="Stand. Genomic Sci.">
        <title>Complete genome sequence of Thermosphaera aggregans type strain (M11TLT).</title>
        <authorList>
            <person name="Spring S."/>
            <person name="Rachel R."/>
            <person name="Lapidus A."/>
            <person name="Davenport K."/>
            <person name="Tice H."/>
            <person name="Copeland A."/>
            <person name="Cheng J.-F."/>
            <person name="Lucas S."/>
            <person name="Chen F."/>
            <person name="Nolan M."/>
            <person name="Bruce D."/>
            <person name="Goodwin L."/>
            <person name="Pitluck S."/>
            <person name="Ivanova N."/>
            <person name="Mavromatis K."/>
            <person name="Ovchinnikova G."/>
            <person name="Pati A."/>
            <person name="Chen A."/>
            <person name="Palaniappan K."/>
            <person name="Land M."/>
            <person name="Hauser L."/>
            <person name="Chang Y.-J."/>
            <person name="Jeffries C.C."/>
            <person name="Brettin T."/>
            <person name="Detter J.C."/>
            <person name="Tapia R."/>
            <person name="Han C."/>
            <person name="Heimerl T."/>
            <person name="Weikl F."/>
            <person name="Brambilla E."/>
            <person name="Goker M."/>
            <person name="Bristow J."/>
            <person name="Eisen J.A."/>
            <person name="Markowitz V."/>
            <person name="Hugenholtz P."/>
            <person name="Kyrpides N.C."/>
            <person name="Klenk H.-P."/>
        </authorList>
    </citation>
    <scope>NUCLEOTIDE SEQUENCE [LARGE SCALE GENOMIC DNA]</scope>
    <source>
        <strain evidence="9">DSM 11486 / M11TL</strain>
    </source>
</reference>
<feature type="transmembrane region" description="Helical" evidence="7">
    <location>
        <begin position="364"/>
        <end position="382"/>
    </location>
</feature>
<dbReference type="InterPro" id="IPR002528">
    <property type="entry name" value="MATE_fam"/>
</dbReference>
<dbReference type="GO" id="GO:0015297">
    <property type="term" value="F:antiporter activity"/>
    <property type="evidence" value="ECO:0007669"/>
    <property type="project" value="InterPro"/>
</dbReference>
<dbReference type="PANTHER" id="PTHR43549:SF2">
    <property type="entry name" value="MULTIDRUG RESISTANCE PROTEIN NORM-RELATED"/>
    <property type="match status" value="1"/>
</dbReference>
<feature type="transmembrane region" description="Helical" evidence="7">
    <location>
        <begin position="21"/>
        <end position="38"/>
    </location>
</feature>
<sequence length="456" mass="48901">MKMDGKQWVVKQPVLKTMLKLGLPIGVTQALQVVYNLTDMYWLGRLGREALAAVSATWPVLFLIIAGLAGLFQAGLALVSQYWGAGDYRRSLNAGGQLLIIAIFTGIPLEVLSYMVIPTFLRLIRIPEEVAEGAIIYGRIFALGFAIFGLMESVLSIYSAAGDTFTVMKIRLIGVTINIVLDPIMIFGLFGFPALGIAGAAIATLLSDLVSGVISLVLLSKRGVRGERLTKSDLKPDPFLIKKFFRIGLPISISSLSDAAGFTVLTSIISLMGAGALAAWGVGDRPFSLIDILVGSVLAALSTIIGQNLGAENFGKAIEAAYKALALAIGMSSIGVFTMIALRYEVARLFIPSDPEVIQYASDFILIMGPSIVFFTMLRVAFSVAQGSGHTKPVMYISILRLWFLRNILAYLFGPGPLSLGVKGLWAGMAVSNVITGLIALAWIVHGKWLKPVIKD</sequence>
<dbReference type="AlphaFoldDB" id="D5U0H5"/>
<dbReference type="STRING" id="633148.Tagg_0350"/>
<dbReference type="CDD" id="cd13142">
    <property type="entry name" value="MATE_like_12"/>
    <property type="match status" value="1"/>
</dbReference>
<feature type="transmembrane region" description="Helical" evidence="7">
    <location>
        <begin position="170"/>
        <end position="190"/>
    </location>
</feature>
<feature type="transmembrane region" description="Helical" evidence="7">
    <location>
        <begin position="99"/>
        <end position="124"/>
    </location>
</feature>
<dbReference type="InterPro" id="IPR052031">
    <property type="entry name" value="Membrane_Transporter-Flippase"/>
</dbReference>
<feature type="transmembrane region" description="Helical" evidence="7">
    <location>
        <begin position="58"/>
        <end position="79"/>
    </location>
</feature>
<evidence type="ECO:0000313" key="9">
    <source>
        <dbReference type="Proteomes" id="UP000002376"/>
    </source>
</evidence>
<name>D5U0H5_THEAM</name>
<dbReference type="PIRSF" id="PIRSF006603">
    <property type="entry name" value="DinF"/>
    <property type="match status" value="1"/>
</dbReference>
<feature type="transmembrane region" description="Helical" evidence="7">
    <location>
        <begin position="321"/>
        <end position="344"/>
    </location>
</feature>
<evidence type="ECO:0000256" key="1">
    <source>
        <dbReference type="ARBA" id="ARBA00004651"/>
    </source>
</evidence>
<dbReference type="KEGG" id="tag:Tagg_0350"/>
<dbReference type="GO" id="GO:0005886">
    <property type="term" value="C:plasma membrane"/>
    <property type="evidence" value="ECO:0007669"/>
    <property type="project" value="UniProtKB-SubCell"/>
</dbReference>
<dbReference type="PANTHER" id="PTHR43549">
    <property type="entry name" value="MULTIDRUG RESISTANCE PROTEIN YPNP-RELATED"/>
    <property type="match status" value="1"/>
</dbReference>
<accession>D5U0H5</accession>
<dbReference type="EMBL" id="CP001939">
    <property type="protein sequence ID" value="ADG90625.1"/>
    <property type="molecule type" value="Genomic_DNA"/>
</dbReference>
<evidence type="ECO:0000256" key="2">
    <source>
        <dbReference type="ARBA" id="ARBA00022448"/>
    </source>
</evidence>
<dbReference type="HOGENOM" id="CLU_012893_5_3_2"/>
<gene>
    <name evidence="8" type="ordered locus">Tagg_0350</name>
</gene>
<keyword evidence="9" id="KW-1185">Reference proteome</keyword>
<dbReference type="Proteomes" id="UP000002376">
    <property type="component" value="Chromosome"/>
</dbReference>
<keyword evidence="6 7" id="KW-0472">Membrane</keyword>